<evidence type="ECO:0000313" key="2">
    <source>
        <dbReference type="EMBL" id="SVD73502.1"/>
    </source>
</evidence>
<sequence>MSTVAAPASAQDAVQDPKQPSVDNPHMHVWGNSDLGNCWTHFDGNDSAGSASEGYGEEMFPAGEQVDVEFSCDMQENLKQDLYLDANGTITFDFLVSIWSGDDCNDENQECIPLTFTLMKGSMEIASQEFPSVDKSGNDEALHWNLNTNETMARWNRSIEEPSIHVRFSWPGYDGGLFGAGCVFQDCSGEFRFYYSNNENNETVEVNFPVINQTMPGEGGGNGDGIGGAVSDALPGFGLVAGIGALALAAVGASRFTREE</sequence>
<feature type="region of interest" description="Disordered" evidence="1">
    <location>
        <begin position="1"/>
        <end position="24"/>
    </location>
</feature>
<gene>
    <name evidence="2" type="ORF">METZ01_LOCUS426356</name>
</gene>
<evidence type="ECO:0000256" key="1">
    <source>
        <dbReference type="SAM" id="MobiDB-lite"/>
    </source>
</evidence>
<protein>
    <submittedName>
        <fullName evidence="2">Uncharacterized protein</fullName>
    </submittedName>
</protein>
<dbReference type="EMBL" id="UINC01169791">
    <property type="protein sequence ID" value="SVD73502.1"/>
    <property type="molecule type" value="Genomic_DNA"/>
</dbReference>
<organism evidence="2">
    <name type="scientific">marine metagenome</name>
    <dbReference type="NCBI Taxonomy" id="408172"/>
    <lineage>
        <taxon>unclassified sequences</taxon>
        <taxon>metagenomes</taxon>
        <taxon>ecological metagenomes</taxon>
    </lineage>
</organism>
<name>A0A382XQV3_9ZZZZ</name>
<proteinExistence type="predicted"/>
<reference evidence="2" key="1">
    <citation type="submission" date="2018-05" db="EMBL/GenBank/DDBJ databases">
        <authorList>
            <person name="Lanie J.A."/>
            <person name="Ng W.-L."/>
            <person name="Kazmierczak K.M."/>
            <person name="Andrzejewski T.M."/>
            <person name="Davidsen T.M."/>
            <person name="Wayne K.J."/>
            <person name="Tettelin H."/>
            <person name="Glass J.I."/>
            <person name="Rusch D."/>
            <person name="Podicherti R."/>
            <person name="Tsui H.-C.T."/>
            <person name="Winkler M.E."/>
        </authorList>
    </citation>
    <scope>NUCLEOTIDE SEQUENCE</scope>
</reference>
<accession>A0A382XQV3</accession>
<dbReference type="AlphaFoldDB" id="A0A382XQV3"/>